<evidence type="ECO:0000256" key="3">
    <source>
        <dbReference type="ARBA" id="ARBA00022643"/>
    </source>
</evidence>
<sequence length="368" mass="37795">MDTSPLPAISARNPQQVRIAAAELVARAAPGHETWLVSLAADAAALGIEPGDTVGVIPPALAGQVEGVVAALGLVPGSPARATGDQPVGAWLSTRELSIPSMKLLRLAGLAPAPGPHSAAPPVPDALDVIASIPDAPAQADAILATLRPAAPRAFSLASSPREEERLDLIVGHHPTEREGRMRAGVASSLLTTAVGANAAIFPIPNPQFRLPDDGSDLLLIATGTGYGPFRAFLRERGLTGAPGRAWLVYGERGSGGEGGGERRSAFEDEFSAALASGSLSRVDVAMSTRQDGPRYVQEVLQEFGPDVVDWLDAGARIYACGNAGMVESIGGALAQVLVDELGISAGEAVAQVEGWRESGRLALDVFA</sequence>
<dbReference type="InterPro" id="IPR039261">
    <property type="entry name" value="FNR_nucleotide-bd"/>
</dbReference>
<dbReference type="PRINTS" id="PR00371">
    <property type="entry name" value="FPNCR"/>
</dbReference>
<keyword evidence="3" id="KW-0288">FMN</keyword>
<evidence type="ECO:0000256" key="1">
    <source>
        <dbReference type="ARBA" id="ARBA00001917"/>
    </source>
</evidence>
<dbReference type="GO" id="GO:0010181">
    <property type="term" value="F:FMN binding"/>
    <property type="evidence" value="ECO:0007669"/>
    <property type="project" value="TreeGrafter"/>
</dbReference>
<dbReference type="Pfam" id="PF00175">
    <property type="entry name" value="NAD_binding_1"/>
    <property type="match status" value="1"/>
</dbReference>
<dbReference type="GO" id="GO:0016491">
    <property type="term" value="F:oxidoreductase activity"/>
    <property type="evidence" value="ECO:0007669"/>
    <property type="project" value="InterPro"/>
</dbReference>
<dbReference type="SUPFAM" id="SSF52343">
    <property type="entry name" value="Ferredoxin reductase-like, C-terminal NADP-linked domain"/>
    <property type="match status" value="1"/>
</dbReference>
<dbReference type="GO" id="GO:0005829">
    <property type="term" value="C:cytosol"/>
    <property type="evidence" value="ECO:0007669"/>
    <property type="project" value="TreeGrafter"/>
</dbReference>
<dbReference type="RefSeq" id="WP_170222544.1">
    <property type="nucleotide sequence ID" value="NZ_BAAASV010000002.1"/>
</dbReference>
<protein>
    <submittedName>
        <fullName evidence="6">Flavin-dependent oxidoreductase</fullName>
    </submittedName>
</protein>
<comment type="cofactor">
    <cofactor evidence="1">
        <name>FMN</name>
        <dbReference type="ChEBI" id="CHEBI:58210"/>
    </cofactor>
</comment>
<dbReference type="Proteomes" id="UP000315389">
    <property type="component" value="Unassembled WGS sequence"/>
</dbReference>
<keyword evidence="4" id="KW-0198">Cysteine biosynthesis</keyword>
<dbReference type="PROSITE" id="PS51384">
    <property type="entry name" value="FAD_FR"/>
    <property type="match status" value="1"/>
</dbReference>
<dbReference type="PANTHER" id="PTHR19384">
    <property type="entry name" value="NITRIC OXIDE SYNTHASE-RELATED"/>
    <property type="match status" value="1"/>
</dbReference>
<proteinExistence type="predicted"/>
<name>A0A542ZU63_RARFA</name>
<dbReference type="PANTHER" id="PTHR19384:SF128">
    <property type="entry name" value="NADPH OXIDOREDUCTASE A"/>
    <property type="match status" value="1"/>
</dbReference>
<dbReference type="GO" id="GO:0050660">
    <property type="term" value="F:flavin adenine dinucleotide binding"/>
    <property type="evidence" value="ECO:0007669"/>
    <property type="project" value="TreeGrafter"/>
</dbReference>
<evidence type="ECO:0000259" key="5">
    <source>
        <dbReference type="PROSITE" id="PS51384"/>
    </source>
</evidence>
<dbReference type="InterPro" id="IPR001433">
    <property type="entry name" value="OxRdtase_FAD/NAD-bd"/>
</dbReference>
<keyword evidence="4" id="KW-0028">Amino-acid biosynthesis</keyword>
<dbReference type="Gene3D" id="3.40.50.80">
    <property type="entry name" value="Nucleotide-binding domain of ferredoxin-NADP reductase (FNR) module"/>
    <property type="match status" value="1"/>
</dbReference>
<dbReference type="Gene3D" id="1.20.990.10">
    <property type="entry name" value="NADPH-cytochrome p450 Reductase, Chain A, domain 3"/>
    <property type="match status" value="1"/>
</dbReference>
<accession>A0A542ZU63</accession>
<comment type="caution">
    <text evidence="6">The sequence shown here is derived from an EMBL/GenBank/DDBJ whole genome shotgun (WGS) entry which is preliminary data.</text>
</comment>
<evidence type="ECO:0000313" key="6">
    <source>
        <dbReference type="EMBL" id="TQL63829.1"/>
    </source>
</evidence>
<feature type="domain" description="FAD-binding FR-type" evidence="5">
    <location>
        <begin position="12"/>
        <end position="212"/>
    </location>
</feature>
<dbReference type="SUPFAM" id="SSF63380">
    <property type="entry name" value="Riboflavin synthase domain-like"/>
    <property type="match status" value="1"/>
</dbReference>
<dbReference type="InterPro" id="IPR017927">
    <property type="entry name" value="FAD-bd_FR_type"/>
</dbReference>
<evidence type="ECO:0000256" key="4">
    <source>
        <dbReference type="ARBA" id="ARBA00023192"/>
    </source>
</evidence>
<dbReference type="InterPro" id="IPR001709">
    <property type="entry name" value="Flavoprot_Pyr_Nucl_cyt_Rdtase"/>
</dbReference>
<dbReference type="GO" id="GO:0019344">
    <property type="term" value="P:cysteine biosynthetic process"/>
    <property type="evidence" value="ECO:0007669"/>
    <property type="project" value="UniProtKB-KW"/>
</dbReference>
<reference evidence="6 7" key="1">
    <citation type="submission" date="2019-06" db="EMBL/GenBank/DDBJ databases">
        <title>Sequencing the genomes of 1000 actinobacteria strains.</title>
        <authorList>
            <person name="Klenk H.-P."/>
        </authorList>
    </citation>
    <scope>NUCLEOTIDE SEQUENCE [LARGE SCALE GENOMIC DNA]</scope>
    <source>
        <strain evidence="6 7">DSM 4813</strain>
    </source>
</reference>
<dbReference type="EMBL" id="VFOS01000001">
    <property type="protein sequence ID" value="TQL63829.1"/>
    <property type="molecule type" value="Genomic_DNA"/>
</dbReference>
<dbReference type="AlphaFoldDB" id="A0A542ZU63"/>
<dbReference type="InterPro" id="IPR023173">
    <property type="entry name" value="NADPH_Cyt_P450_Rdtase_alpha"/>
</dbReference>
<keyword evidence="2" id="KW-0285">Flavoprotein</keyword>
<keyword evidence="7" id="KW-1185">Reference proteome</keyword>
<evidence type="ECO:0000256" key="2">
    <source>
        <dbReference type="ARBA" id="ARBA00022630"/>
    </source>
</evidence>
<gene>
    <name evidence="6" type="ORF">FB461_0308</name>
</gene>
<organism evidence="6 7">
    <name type="scientific">Rarobacter faecitabidus</name>
    <dbReference type="NCBI Taxonomy" id="13243"/>
    <lineage>
        <taxon>Bacteria</taxon>
        <taxon>Bacillati</taxon>
        <taxon>Actinomycetota</taxon>
        <taxon>Actinomycetes</taxon>
        <taxon>Micrococcales</taxon>
        <taxon>Rarobacteraceae</taxon>
        <taxon>Rarobacter</taxon>
    </lineage>
</organism>
<dbReference type="InterPro" id="IPR017938">
    <property type="entry name" value="Riboflavin_synthase-like_b-brl"/>
</dbReference>
<dbReference type="Gene3D" id="2.40.30.10">
    <property type="entry name" value="Translation factors"/>
    <property type="match status" value="1"/>
</dbReference>
<evidence type="ECO:0000313" key="7">
    <source>
        <dbReference type="Proteomes" id="UP000315389"/>
    </source>
</evidence>